<evidence type="ECO:0000313" key="11">
    <source>
        <dbReference type="Proteomes" id="UP001168821"/>
    </source>
</evidence>
<keyword evidence="11" id="KW-1185">Reference proteome</keyword>
<comment type="caution">
    <text evidence="10">The sequence shown here is derived from an EMBL/GenBank/DDBJ whole genome shotgun (WGS) entry which is preliminary data.</text>
</comment>
<keyword evidence="4 7" id="KW-0442">Lipid degradation</keyword>
<protein>
    <recommendedName>
        <fullName evidence="7">Lipase</fullName>
    </recommendedName>
</protein>
<gene>
    <name evidence="10" type="ORF">Zmor_027224</name>
</gene>
<proteinExistence type="inferred from homology"/>
<evidence type="ECO:0000256" key="8">
    <source>
        <dbReference type="PIRSR" id="PIRSR000862-1"/>
    </source>
</evidence>
<dbReference type="GO" id="GO:0016788">
    <property type="term" value="F:hydrolase activity, acting on ester bonds"/>
    <property type="evidence" value="ECO:0007669"/>
    <property type="project" value="InterPro"/>
</dbReference>
<dbReference type="InterPro" id="IPR025483">
    <property type="entry name" value="Lipase_euk"/>
</dbReference>
<keyword evidence="5" id="KW-0443">Lipid metabolism</keyword>
<organism evidence="10 11">
    <name type="scientific">Zophobas morio</name>
    <dbReference type="NCBI Taxonomy" id="2755281"/>
    <lineage>
        <taxon>Eukaryota</taxon>
        <taxon>Metazoa</taxon>
        <taxon>Ecdysozoa</taxon>
        <taxon>Arthropoda</taxon>
        <taxon>Hexapoda</taxon>
        <taxon>Insecta</taxon>
        <taxon>Pterygota</taxon>
        <taxon>Neoptera</taxon>
        <taxon>Endopterygota</taxon>
        <taxon>Coleoptera</taxon>
        <taxon>Polyphaga</taxon>
        <taxon>Cucujiformia</taxon>
        <taxon>Tenebrionidae</taxon>
        <taxon>Zophobas</taxon>
    </lineage>
</organism>
<dbReference type="AlphaFoldDB" id="A0AA38HNQ4"/>
<dbReference type="PIRSF" id="PIRSF000862">
    <property type="entry name" value="Steryl_ester_lip"/>
    <property type="match status" value="1"/>
</dbReference>
<dbReference type="SUPFAM" id="SSF53474">
    <property type="entry name" value="alpha/beta-Hydrolases"/>
    <property type="match status" value="1"/>
</dbReference>
<dbReference type="InterPro" id="IPR006693">
    <property type="entry name" value="AB_hydrolase_lipase"/>
</dbReference>
<evidence type="ECO:0000259" key="9">
    <source>
        <dbReference type="Pfam" id="PF04083"/>
    </source>
</evidence>
<evidence type="ECO:0000256" key="6">
    <source>
        <dbReference type="ARBA" id="ARBA00023180"/>
    </source>
</evidence>
<evidence type="ECO:0000256" key="5">
    <source>
        <dbReference type="ARBA" id="ARBA00023098"/>
    </source>
</evidence>
<feature type="domain" description="Partial AB-hydrolase lipase" evidence="9">
    <location>
        <begin position="23"/>
        <end position="76"/>
    </location>
</feature>
<feature type="active site" description="Nucleophile" evidence="8">
    <location>
        <position position="151"/>
    </location>
</feature>
<keyword evidence="2" id="KW-0732">Signal</keyword>
<sequence>MEKVNIFSPFKTNDWHQNPAGIVKIIQRYTGVCETHHLQTDDGYILTMFQIPRRNPKGVILLQHPIFFDSRIWVSQYNNSIAFLFWNAGYEVWLGNTRGNFFSKKHSNLSSTDPAFWNFTFHEMGYYDNHATIEYIKRNTSQSKIIFVGYSMGGTSGFVYASTRPEDASRSVKVIITMAAVTHLSRGTSFSKYIVPPFFFLQRNLKFVDAYFTVLRYDSWYLRLVRSLFAAFPCRKCIIYANGLISGWTPDELDPDLVDELMQVFGSEVPLKMFDHYNQIYISGGEFRMYDYGERENVHLYGTKKPPWYPLEDIKVPIFLMYGQNDSFICPKDNEYLYGLLPRNSAYGKLSVEGFNHADFGFGRHRIEKVYKQILTVLENFEE</sequence>
<dbReference type="InterPro" id="IPR029058">
    <property type="entry name" value="AB_hydrolase_fold"/>
</dbReference>
<evidence type="ECO:0000256" key="2">
    <source>
        <dbReference type="ARBA" id="ARBA00022729"/>
    </source>
</evidence>
<name>A0AA38HNQ4_9CUCU</name>
<dbReference type="Gene3D" id="3.40.50.1820">
    <property type="entry name" value="alpha/beta hydrolase"/>
    <property type="match status" value="1"/>
</dbReference>
<feature type="active site" description="Charge relay system" evidence="8">
    <location>
        <position position="326"/>
    </location>
</feature>
<evidence type="ECO:0000256" key="4">
    <source>
        <dbReference type="ARBA" id="ARBA00022963"/>
    </source>
</evidence>
<evidence type="ECO:0000256" key="7">
    <source>
        <dbReference type="PIRNR" id="PIRNR000862"/>
    </source>
</evidence>
<dbReference type="PANTHER" id="PTHR11005">
    <property type="entry name" value="LYSOSOMAL ACID LIPASE-RELATED"/>
    <property type="match status" value="1"/>
</dbReference>
<dbReference type="Pfam" id="PF04083">
    <property type="entry name" value="Abhydro_lipase"/>
    <property type="match status" value="1"/>
</dbReference>
<feature type="active site" description="Charge relay system" evidence="8">
    <location>
        <position position="357"/>
    </location>
</feature>
<keyword evidence="6" id="KW-0325">Glycoprotein</keyword>
<accession>A0AA38HNQ4</accession>
<keyword evidence="3 7" id="KW-0378">Hydrolase</keyword>
<evidence type="ECO:0000313" key="10">
    <source>
        <dbReference type="EMBL" id="KAJ3640678.1"/>
    </source>
</evidence>
<dbReference type="EMBL" id="JALNTZ010000009">
    <property type="protein sequence ID" value="KAJ3640678.1"/>
    <property type="molecule type" value="Genomic_DNA"/>
</dbReference>
<comment type="similarity">
    <text evidence="1 7">Belongs to the AB hydrolase superfamily. Lipase family.</text>
</comment>
<evidence type="ECO:0000256" key="3">
    <source>
        <dbReference type="ARBA" id="ARBA00022801"/>
    </source>
</evidence>
<dbReference type="GO" id="GO:0016042">
    <property type="term" value="P:lipid catabolic process"/>
    <property type="evidence" value="ECO:0007669"/>
    <property type="project" value="UniProtKB-KW"/>
</dbReference>
<dbReference type="FunFam" id="3.40.50.1820:FF:000057">
    <property type="entry name" value="Lipase"/>
    <property type="match status" value="1"/>
</dbReference>
<reference evidence="10" key="1">
    <citation type="journal article" date="2023" name="G3 (Bethesda)">
        <title>Whole genome assemblies of Zophobas morio and Tenebrio molitor.</title>
        <authorList>
            <person name="Kaur S."/>
            <person name="Stinson S.A."/>
            <person name="diCenzo G.C."/>
        </authorList>
    </citation>
    <scope>NUCLEOTIDE SEQUENCE</scope>
    <source>
        <strain evidence="10">QUZm001</strain>
    </source>
</reference>
<dbReference type="Proteomes" id="UP001168821">
    <property type="component" value="Unassembled WGS sequence"/>
</dbReference>
<evidence type="ECO:0000256" key="1">
    <source>
        <dbReference type="ARBA" id="ARBA00010701"/>
    </source>
</evidence>